<dbReference type="EMBL" id="QSND01000007">
    <property type="protein sequence ID" value="KAA6446893.1"/>
    <property type="molecule type" value="Genomic_DNA"/>
</dbReference>
<dbReference type="InterPro" id="IPR004107">
    <property type="entry name" value="Integrase_SAM-like_N"/>
</dbReference>
<evidence type="ECO:0000313" key="5">
    <source>
        <dbReference type="EMBL" id="KAA6446893.1"/>
    </source>
</evidence>
<dbReference type="PROSITE" id="PS51900">
    <property type="entry name" value="CB"/>
    <property type="match status" value="1"/>
</dbReference>
<dbReference type="AlphaFoldDB" id="A0A5M8RIK0"/>
<accession>A0A5M8RIK0</accession>
<dbReference type="Pfam" id="PF02899">
    <property type="entry name" value="Phage_int_SAM_1"/>
    <property type="match status" value="1"/>
</dbReference>
<name>A0A5M8RIK0_9BACI</name>
<dbReference type="InterPro" id="IPR044068">
    <property type="entry name" value="CB"/>
</dbReference>
<evidence type="ECO:0000259" key="4">
    <source>
        <dbReference type="PROSITE" id="PS51900"/>
    </source>
</evidence>
<keyword evidence="1 3" id="KW-0238">DNA-binding</keyword>
<keyword evidence="2" id="KW-0233">DNA recombination</keyword>
<dbReference type="GO" id="GO:0006310">
    <property type="term" value="P:DNA recombination"/>
    <property type="evidence" value="ECO:0007669"/>
    <property type="project" value="UniProtKB-KW"/>
</dbReference>
<evidence type="ECO:0000256" key="3">
    <source>
        <dbReference type="PROSITE-ProRule" id="PRU01248"/>
    </source>
</evidence>
<dbReference type="InterPro" id="IPR010998">
    <property type="entry name" value="Integrase_recombinase_N"/>
</dbReference>
<dbReference type="GO" id="GO:0003677">
    <property type="term" value="F:DNA binding"/>
    <property type="evidence" value="ECO:0007669"/>
    <property type="project" value="UniProtKB-UniRule"/>
</dbReference>
<sequence length="310" mass="36583">MYPEYKMYGRYIKGKRGYCKMPYGFSKKLKKSGFTDETIESYLQTIKMFNAAMNKKYKKEAIEPFHINPSDIHGFLKSKIQEGNSLTTVNKHLSILKKYFDFLWNEDIVKIDPTVKIKRFKPIDKKKLHLNYEDLLILKDKVKRNQTYSTKKVMIFILFIEGFRLSDFHFTKDQVSFEENVAKIRIGPYIHALYNDEAELFKRFFWESTFDESPYVFTTKTQKGSRIAITLDSLGKTLASICEDYQLEKKLTIYDVRNYYAHYLYVTCQKPIQEIAVKLRIKEESAAALVNASLQRVETNAVQRIMEKTN</sequence>
<organism evidence="5 6">
    <name type="scientific">Bacillus swezeyi</name>
    <dbReference type="NCBI Taxonomy" id="1925020"/>
    <lineage>
        <taxon>Bacteria</taxon>
        <taxon>Bacillati</taxon>
        <taxon>Bacillota</taxon>
        <taxon>Bacilli</taxon>
        <taxon>Bacillales</taxon>
        <taxon>Bacillaceae</taxon>
        <taxon>Bacillus</taxon>
    </lineage>
</organism>
<evidence type="ECO:0000256" key="1">
    <source>
        <dbReference type="ARBA" id="ARBA00023125"/>
    </source>
</evidence>
<gene>
    <name evidence="5" type="ORF">DX927_22840</name>
</gene>
<comment type="caution">
    <text evidence="5">The sequence shown here is derived from an EMBL/GenBank/DDBJ whole genome shotgun (WGS) entry which is preliminary data.</text>
</comment>
<dbReference type="SUPFAM" id="SSF56349">
    <property type="entry name" value="DNA breaking-rejoining enzymes"/>
    <property type="match status" value="1"/>
</dbReference>
<dbReference type="Gene3D" id="1.10.443.10">
    <property type="entry name" value="Intergrase catalytic core"/>
    <property type="match status" value="1"/>
</dbReference>
<reference evidence="5 6" key="1">
    <citation type="submission" date="2018-08" db="EMBL/GenBank/DDBJ databases">
        <title>Bacillus phenotypic plasticity.</title>
        <authorList>
            <person name="Hurtado E."/>
        </authorList>
    </citation>
    <scope>NUCLEOTIDE SEQUENCE [LARGE SCALE GENOMIC DNA]</scope>
    <source>
        <strain evidence="5 6">427</strain>
    </source>
</reference>
<evidence type="ECO:0000313" key="6">
    <source>
        <dbReference type="Proteomes" id="UP000324326"/>
    </source>
</evidence>
<dbReference type="GO" id="GO:0015074">
    <property type="term" value="P:DNA integration"/>
    <property type="evidence" value="ECO:0007669"/>
    <property type="project" value="InterPro"/>
</dbReference>
<evidence type="ECO:0000256" key="2">
    <source>
        <dbReference type="ARBA" id="ARBA00023172"/>
    </source>
</evidence>
<dbReference type="InterPro" id="IPR013762">
    <property type="entry name" value="Integrase-like_cat_sf"/>
</dbReference>
<proteinExistence type="predicted"/>
<feature type="domain" description="Core-binding (CB)" evidence="4">
    <location>
        <begin position="1"/>
        <end position="104"/>
    </location>
</feature>
<dbReference type="Proteomes" id="UP000324326">
    <property type="component" value="Unassembled WGS sequence"/>
</dbReference>
<dbReference type="InterPro" id="IPR011010">
    <property type="entry name" value="DNA_brk_join_enz"/>
</dbReference>
<dbReference type="Gene3D" id="1.10.150.130">
    <property type="match status" value="1"/>
</dbReference>
<protein>
    <recommendedName>
        <fullName evidence="4">Core-binding (CB) domain-containing protein</fullName>
    </recommendedName>
</protein>